<feature type="transmembrane region" description="Helical" evidence="9">
    <location>
        <begin position="449"/>
        <end position="470"/>
    </location>
</feature>
<feature type="coiled-coil region" evidence="8">
    <location>
        <begin position="85"/>
        <end position="112"/>
    </location>
</feature>
<keyword evidence="4 9" id="KW-0812">Transmembrane</keyword>
<comment type="similarity">
    <text evidence="2">Belongs to the V-ATPase 116 kDa subunit family.</text>
</comment>
<feature type="transmembrane region" description="Helical" evidence="9">
    <location>
        <begin position="369"/>
        <end position="399"/>
    </location>
</feature>
<comment type="subcellular location">
    <subcellularLocation>
        <location evidence="1">Membrane</location>
        <topology evidence="1">Multi-pass membrane protein</topology>
    </subcellularLocation>
</comment>
<name>A0A4D7CT41_9ENTE</name>
<organism evidence="10 11">
    <name type="scientific">Vagococcus zengguangii</name>
    <dbReference type="NCBI Taxonomy" id="2571750"/>
    <lineage>
        <taxon>Bacteria</taxon>
        <taxon>Bacillati</taxon>
        <taxon>Bacillota</taxon>
        <taxon>Bacilli</taxon>
        <taxon>Lactobacillales</taxon>
        <taxon>Enterococcaceae</taxon>
        <taxon>Vagococcus</taxon>
    </lineage>
</organism>
<dbReference type="PANTHER" id="PTHR11629">
    <property type="entry name" value="VACUOLAR PROTON ATPASES"/>
    <property type="match status" value="1"/>
</dbReference>
<feature type="transmembrane region" description="Helical" evidence="9">
    <location>
        <begin position="411"/>
        <end position="429"/>
    </location>
</feature>
<keyword evidence="7 9" id="KW-0472">Membrane</keyword>
<keyword evidence="11" id="KW-1185">Reference proteome</keyword>
<dbReference type="KEGG" id="vao:FA707_02790"/>
<keyword evidence="6" id="KW-0406">Ion transport</keyword>
<dbReference type="GO" id="GO:0007035">
    <property type="term" value="P:vacuolar acidification"/>
    <property type="evidence" value="ECO:0007669"/>
    <property type="project" value="TreeGrafter"/>
</dbReference>
<dbReference type="GO" id="GO:0046961">
    <property type="term" value="F:proton-transporting ATPase activity, rotational mechanism"/>
    <property type="evidence" value="ECO:0007669"/>
    <property type="project" value="InterPro"/>
</dbReference>
<feature type="transmembrane region" description="Helical" evidence="9">
    <location>
        <begin position="482"/>
        <end position="507"/>
    </location>
</feature>
<dbReference type="GO" id="GO:0051117">
    <property type="term" value="F:ATPase binding"/>
    <property type="evidence" value="ECO:0007669"/>
    <property type="project" value="TreeGrafter"/>
</dbReference>
<evidence type="ECO:0000256" key="6">
    <source>
        <dbReference type="ARBA" id="ARBA00023065"/>
    </source>
</evidence>
<evidence type="ECO:0000313" key="10">
    <source>
        <dbReference type="EMBL" id="QCI85952.1"/>
    </source>
</evidence>
<keyword evidence="5 9" id="KW-1133">Transmembrane helix</keyword>
<evidence type="ECO:0000256" key="9">
    <source>
        <dbReference type="SAM" id="Phobius"/>
    </source>
</evidence>
<feature type="transmembrane region" description="Helical" evidence="9">
    <location>
        <begin position="513"/>
        <end position="533"/>
    </location>
</feature>
<dbReference type="PANTHER" id="PTHR11629:SF63">
    <property type="entry name" value="V-TYPE PROTON ATPASE SUBUNIT A"/>
    <property type="match status" value="1"/>
</dbReference>
<sequence>MAVTKMKKMTVITESKDKDTVLQTIQGLQNVEIRDIFADSLNHEWLAQYSEEMTVQDSLIKQQDLQIRLKKIEEILMFIEHHGDSKAKKQRLKRYETDLQTLETQYDEVSIETELDEIIGIKHQWLETTEKKESLLEEEAYLYKWQNLEVLPDEVTTPIKTMELGVLGSENWEEFESKMQHLSYIHLQNIYQDEKETYVAFVYLNDIQQAVIDICRSFSVKIEHYKEEVLPKEKLRAVKQEIVDNHQIRKRLTKMIGQKKALVQQIQLAEEAILAKLQREKVVQKAIKTEQLFVVQGWIGEPDIPCLSNHLMTVFPKDELYLTFEEPTALEIEKEVPTKLSNHRLVKPFEMLTEMYSLPKYDEIDPTPWFVPFFLVFFGMMVADVGYGLLMFVGTSLALKMMTFPRGTKRFMEFFKILAVPTMIWGGIYNSFFGVKMPYEPILSTTEDVITILLLSVIFGFIQIMMGLMLNAKENIRKKNYLAAVSEGFAWQGILIGIVISLLGKIILQQPALFTIGISLTIISAITILLSPLKGSHSKVKGLAKGAYNLYGLTSYIGDLVSYTRLMALGISGGSIAAAFNMLVNFMPPIARFSIGIILIIALHGLNIFLSLLGAYVHGARLQYVEFFGKYYQGGGKAFTPLKTSEKYVNIEQSNDNM</sequence>
<evidence type="ECO:0000256" key="4">
    <source>
        <dbReference type="ARBA" id="ARBA00022692"/>
    </source>
</evidence>
<evidence type="ECO:0000256" key="1">
    <source>
        <dbReference type="ARBA" id="ARBA00004141"/>
    </source>
</evidence>
<dbReference type="GO" id="GO:0033179">
    <property type="term" value="C:proton-transporting V-type ATPase, V0 domain"/>
    <property type="evidence" value="ECO:0007669"/>
    <property type="project" value="InterPro"/>
</dbReference>
<dbReference type="OrthoDB" id="9803814at2"/>
<dbReference type="AlphaFoldDB" id="A0A4D7CT41"/>
<evidence type="ECO:0000256" key="2">
    <source>
        <dbReference type="ARBA" id="ARBA00009904"/>
    </source>
</evidence>
<evidence type="ECO:0000256" key="7">
    <source>
        <dbReference type="ARBA" id="ARBA00023136"/>
    </source>
</evidence>
<dbReference type="Proteomes" id="UP000298615">
    <property type="component" value="Chromosome"/>
</dbReference>
<evidence type="ECO:0000256" key="3">
    <source>
        <dbReference type="ARBA" id="ARBA00022448"/>
    </source>
</evidence>
<proteinExistence type="inferred from homology"/>
<dbReference type="InterPro" id="IPR002490">
    <property type="entry name" value="V-ATPase_116kDa_su"/>
</dbReference>
<dbReference type="RefSeq" id="WP_136952790.1">
    <property type="nucleotide sequence ID" value="NZ_CP039712.1"/>
</dbReference>
<evidence type="ECO:0000256" key="8">
    <source>
        <dbReference type="SAM" id="Coils"/>
    </source>
</evidence>
<dbReference type="Pfam" id="PF01496">
    <property type="entry name" value="V_ATPase_I"/>
    <property type="match status" value="1"/>
</dbReference>
<evidence type="ECO:0000313" key="11">
    <source>
        <dbReference type="Proteomes" id="UP000298615"/>
    </source>
</evidence>
<reference evidence="10 11" key="1">
    <citation type="submission" date="2019-04" db="EMBL/GenBank/DDBJ databases">
        <title>Vagococcus sp. nov., isolated from faeces of yaks (Bos grunniens).</title>
        <authorList>
            <person name="Ge Y."/>
        </authorList>
    </citation>
    <scope>NUCLEOTIDE SEQUENCE [LARGE SCALE GENOMIC DNA]</scope>
    <source>
        <strain evidence="10 11">MN-17</strain>
    </source>
</reference>
<dbReference type="EMBL" id="CP039712">
    <property type="protein sequence ID" value="QCI85952.1"/>
    <property type="molecule type" value="Genomic_DNA"/>
</dbReference>
<keyword evidence="8" id="KW-0175">Coiled coil</keyword>
<evidence type="ECO:0000256" key="5">
    <source>
        <dbReference type="ARBA" id="ARBA00022989"/>
    </source>
</evidence>
<dbReference type="GO" id="GO:0016471">
    <property type="term" value="C:vacuolar proton-transporting V-type ATPase complex"/>
    <property type="evidence" value="ECO:0007669"/>
    <property type="project" value="TreeGrafter"/>
</dbReference>
<keyword evidence="3" id="KW-0813">Transport</keyword>
<accession>A0A4D7CT41</accession>
<feature type="transmembrane region" description="Helical" evidence="9">
    <location>
        <begin position="566"/>
        <end position="587"/>
    </location>
</feature>
<gene>
    <name evidence="10" type="ORF">FA707_02790</name>
</gene>
<protein>
    <submittedName>
        <fullName evidence="10">V-type ATP synthase subunit I</fullName>
    </submittedName>
</protein>
<feature type="transmembrane region" description="Helical" evidence="9">
    <location>
        <begin position="593"/>
        <end position="617"/>
    </location>
</feature>